<gene>
    <name evidence="9" type="ORF">CDAUBV1_LOCUS1441</name>
</gene>
<keyword evidence="5" id="KW-0520">NAD</keyword>
<dbReference type="InterPro" id="IPR001660">
    <property type="entry name" value="SAM"/>
</dbReference>
<dbReference type="Proteomes" id="UP001497525">
    <property type="component" value="Unassembled WGS sequence"/>
</dbReference>
<dbReference type="InterPro" id="IPR013761">
    <property type="entry name" value="SAM/pointed_sf"/>
</dbReference>
<proteinExistence type="inferred from homology"/>
<protein>
    <recommendedName>
        <fullName evidence="2">ADP-ribosyl cyclase/cyclic ADP-ribose hydrolase</fullName>
        <ecNumber evidence="2">3.2.2.6</ecNumber>
    </recommendedName>
</protein>
<evidence type="ECO:0000313" key="9">
    <source>
        <dbReference type="EMBL" id="CAL5129992.1"/>
    </source>
</evidence>
<comment type="similarity">
    <text evidence="1">Belongs to the SARM1 family.</text>
</comment>
<evidence type="ECO:0000256" key="7">
    <source>
        <dbReference type="SAM" id="MobiDB-lite"/>
    </source>
</evidence>
<dbReference type="GO" id="GO:0007165">
    <property type="term" value="P:signal transduction"/>
    <property type="evidence" value="ECO:0007669"/>
    <property type="project" value="InterPro"/>
</dbReference>
<dbReference type="Gene3D" id="1.10.150.50">
    <property type="entry name" value="Transcription Factor, Ets-1"/>
    <property type="match status" value="1"/>
</dbReference>
<evidence type="ECO:0000256" key="4">
    <source>
        <dbReference type="ARBA" id="ARBA00022859"/>
    </source>
</evidence>
<dbReference type="EMBL" id="CAXLJL010000057">
    <property type="protein sequence ID" value="CAL5129992.1"/>
    <property type="molecule type" value="Genomic_DNA"/>
</dbReference>
<comment type="catalytic activity">
    <reaction evidence="6">
        <text>NAD(+) + H2O = ADP-D-ribose + nicotinamide + H(+)</text>
        <dbReference type="Rhea" id="RHEA:16301"/>
        <dbReference type="ChEBI" id="CHEBI:15377"/>
        <dbReference type="ChEBI" id="CHEBI:15378"/>
        <dbReference type="ChEBI" id="CHEBI:17154"/>
        <dbReference type="ChEBI" id="CHEBI:57540"/>
        <dbReference type="ChEBI" id="CHEBI:57967"/>
        <dbReference type="EC" id="3.2.2.6"/>
    </reaction>
    <physiologicalReaction direction="left-to-right" evidence="6">
        <dbReference type="Rhea" id="RHEA:16302"/>
    </physiologicalReaction>
</comment>
<dbReference type="PANTHER" id="PTHR46270">
    <property type="entry name" value="ARMADILLO-TYPE FOLD-RELATED"/>
    <property type="match status" value="1"/>
</dbReference>
<dbReference type="Pfam" id="PF13676">
    <property type="entry name" value="TIR_2"/>
    <property type="match status" value="1"/>
</dbReference>
<dbReference type="SUPFAM" id="SSF52200">
    <property type="entry name" value="Toll/Interleukin receptor TIR domain"/>
    <property type="match status" value="1"/>
</dbReference>
<dbReference type="EC" id="3.2.2.6" evidence="2"/>
<accession>A0AAV2T1L4</accession>
<sequence length="740" mass="82884">MAMHEVDEVEEDDNPSNEDEFVNKFKQVILKDPIQTIADEEARRVFDRMRNESNIMVAKSTLDPWLTDAVDSDEFVSFFTKHIQLLCDTNRADYLSKPNKRPVANFIKLQMLVWNISDRLESFCIKLNESKVQNYLFNLLKKPQLHPSVCLIEINARLLVHTSIGILHNLSNHIPQIRASYRKLGAVRVLTPYANGGEMDVLRPDGQENRPKTPNSILYLSLRTAALLLLAFLVDEKESQILNATDVHIVYLLTALKDALNYSSHLSSATYGFRATELLNGLQHLAGPDRNKRTLINNGAMKVIETTLTIATEIKFPYEEQDTMNTASSLVSPDGLACATLEFLWALSFVPESHQALASGSDFRRSLESFSTEPWSKECQCVAENIRWNLERSYNQTSGEIMPIDRMMAQERAQPNKFGHLMISYQHSAMPIMLRVRDALCKRGYTVWMDVDYQRGSFVDNMAEGIEQASALILGISQSFKNSPHCRQEVKYAYQLHIPLYPLQLEDNFVPDGWLGLLLATIIYITLTDESMVDVAVEQLVAQLGDTGRCAPTPLLNAIDAGDLLRSGSFVASVSSHSELSPFEMLPKDKCIVPSSGQACFIRHFREGSTPASEPLTPGGSNSAGPRTEDEKELTAATFYSSPRASWRDFLLSSCCISDHVSAWSTQDVCKWLTDNGLSKYSDSLSEVDGPMLVELARLRLVAPESLANSLHRDFGMGLVDQLRLYRALADLSLKSEAPP</sequence>
<dbReference type="Gene3D" id="3.40.50.10140">
    <property type="entry name" value="Toll/interleukin-1 receptor homology (TIR) domain"/>
    <property type="match status" value="1"/>
</dbReference>
<feature type="domain" description="SAM" evidence="8">
    <location>
        <begin position="664"/>
        <end position="717"/>
    </location>
</feature>
<dbReference type="InterPro" id="IPR035897">
    <property type="entry name" value="Toll_tir_struct_dom_sf"/>
</dbReference>
<dbReference type="SUPFAM" id="SSF47769">
    <property type="entry name" value="SAM/Pointed domain"/>
    <property type="match status" value="1"/>
</dbReference>
<evidence type="ECO:0000256" key="1">
    <source>
        <dbReference type="ARBA" id="ARBA00008291"/>
    </source>
</evidence>
<reference evidence="9" key="1">
    <citation type="submission" date="2024-06" db="EMBL/GenBank/DDBJ databases">
        <authorList>
            <person name="Liu X."/>
            <person name="Lenzi L."/>
            <person name="Haldenby T S."/>
            <person name="Uol C."/>
        </authorList>
    </citation>
    <scope>NUCLEOTIDE SEQUENCE</scope>
</reference>
<evidence type="ECO:0000256" key="3">
    <source>
        <dbReference type="ARBA" id="ARBA00022588"/>
    </source>
</evidence>
<keyword evidence="4" id="KW-0391">Immunity</keyword>
<dbReference type="Gene3D" id="1.25.10.10">
    <property type="entry name" value="Leucine-rich Repeat Variant"/>
    <property type="match status" value="1"/>
</dbReference>
<dbReference type="InterPro" id="IPR000157">
    <property type="entry name" value="TIR_dom"/>
</dbReference>
<name>A0AAV2T1L4_CALDB</name>
<evidence type="ECO:0000256" key="5">
    <source>
        <dbReference type="ARBA" id="ARBA00023027"/>
    </source>
</evidence>
<evidence type="ECO:0000256" key="6">
    <source>
        <dbReference type="ARBA" id="ARBA00047304"/>
    </source>
</evidence>
<evidence type="ECO:0000259" key="8">
    <source>
        <dbReference type="PROSITE" id="PS50105"/>
    </source>
</evidence>
<dbReference type="GO" id="GO:0045087">
    <property type="term" value="P:innate immune response"/>
    <property type="evidence" value="ECO:0007669"/>
    <property type="project" value="UniProtKB-KW"/>
</dbReference>
<feature type="region of interest" description="Disordered" evidence="7">
    <location>
        <begin position="609"/>
        <end position="631"/>
    </location>
</feature>
<evidence type="ECO:0000256" key="2">
    <source>
        <dbReference type="ARBA" id="ARBA00011982"/>
    </source>
</evidence>
<comment type="caution">
    <text evidence="9">The sequence shown here is derived from an EMBL/GenBank/DDBJ whole genome shotgun (WGS) entry which is preliminary data.</text>
</comment>
<evidence type="ECO:0000313" key="10">
    <source>
        <dbReference type="Proteomes" id="UP001497525"/>
    </source>
</evidence>
<dbReference type="GO" id="GO:0061809">
    <property type="term" value="F:NAD+ nucleosidase activity, cyclic ADP-ribose generating"/>
    <property type="evidence" value="ECO:0007669"/>
    <property type="project" value="UniProtKB-EC"/>
</dbReference>
<keyword evidence="3" id="KW-0399">Innate immunity</keyword>
<dbReference type="AlphaFoldDB" id="A0AAV2T1L4"/>
<dbReference type="PANTHER" id="PTHR46270:SF2">
    <property type="entry name" value="TIR DOMAIN-CONTAINING PROTEIN"/>
    <property type="match status" value="1"/>
</dbReference>
<organism evidence="9 10">
    <name type="scientific">Calicophoron daubneyi</name>
    <name type="common">Rumen fluke</name>
    <name type="synonym">Paramphistomum daubneyi</name>
    <dbReference type="NCBI Taxonomy" id="300641"/>
    <lineage>
        <taxon>Eukaryota</taxon>
        <taxon>Metazoa</taxon>
        <taxon>Spiralia</taxon>
        <taxon>Lophotrochozoa</taxon>
        <taxon>Platyhelminthes</taxon>
        <taxon>Trematoda</taxon>
        <taxon>Digenea</taxon>
        <taxon>Plagiorchiida</taxon>
        <taxon>Pronocephalata</taxon>
        <taxon>Paramphistomoidea</taxon>
        <taxon>Paramphistomidae</taxon>
        <taxon>Calicophoron</taxon>
    </lineage>
</organism>
<dbReference type="InterPro" id="IPR011989">
    <property type="entry name" value="ARM-like"/>
</dbReference>
<dbReference type="PROSITE" id="PS50105">
    <property type="entry name" value="SAM_DOMAIN"/>
    <property type="match status" value="1"/>
</dbReference>